<name>A0A843WNW8_COLES</name>
<dbReference type="InterPro" id="IPR052254">
    <property type="entry name" value="CUL4-DDB1_E3_ligase_receptor"/>
</dbReference>
<evidence type="ECO:0000256" key="1">
    <source>
        <dbReference type="ARBA" id="ARBA00022574"/>
    </source>
</evidence>
<comment type="caution">
    <text evidence="3">The sequence shown here is derived from an EMBL/GenBank/DDBJ whole genome shotgun (WGS) entry which is preliminary data.</text>
</comment>
<dbReference type="OrthoDB" id="128867at2759"/>
<dbReference type="Proteomes" id="UP000652761">
    <property type="component" value="Unassembled WGS sequence"/>
</dbReference>
<proteinExistence type="predicted"/>
<reference evidence="3" key="1">
    <citation type="submission" date="2017-07" db="EMBL/GenBank/DDBJ databases">
        <title>Taro Niue Genome Assembly and Annotation.</title>
        <authorList>
            <person name="Atibalentja N."/>
            <person name="Keating K."/>
            <person name="Fields C.J."/>
        </authorList>
    </citation>
    <scope>NUCLEOTIDE SEQUENCE</scope>
    <source>
        <strain evidence="3">Niue_2</strain>
        <tissue evidence="3">Leaf</tissue>
    </source>
</reference>
<dbReference type="InterPro" id="IPR036322">
    <property type="entry name" value="WD40_repeat_dom_sf"/>
</dbReference>
<dbReference type="SUPFAM" id="SSF50978">
    <property type="entry name" value="WD40 repeat-like"/>
    <property type="match status" value="1"/>
</dbReference>
<gene>
    <name evidence="3" type="ORF">Taro_042402</name>
</gene>
<feature type="non-terminal residue" evidence="3">
    <location>
        <position position="1"/>
    </location>
</feature>
<dbReference type="PANTHER" id="PTHR44472">
    <property type="entry name" value="DDB1- AND CUL4-ASSOCIATED FACTOR 4-RELATED"/>
    <property type="match status" value="1"/>
</dbReference>
<protein>
    <submittedName>
        <fullName evidence="3">Uncharacterized protein</fullName>
    </submittedName>
</protein>
<keyword evidence="2" id="KW-0677">Repeat</keyword>
<evidence type="ECO:0000313" key="4">
    <source>
        <dbReference type="Proteomes" id="UP000652761"/>
    </source>
</evidence>
<sequence>MVTTLGSGVVGGSVYVLNFHEVLDFRTDVLARRRTSKIASFDFTLWTATCNSSGTQAALGTSRGASLLNLETGRLSWLYHTKSDIFSQQFDQSGNVVLCGLRNGSVVAVDVRQKHLGSLEHNAASPRDIITPASNMVHQRLRMPAKKPKVQRCQKWIIPLVP</sequence>
<organism evidence="3 4">
    <name type="scientific">Colocasia esculenta</name>
    <name type="common">Wild taro</name>
    <name type="synonym">Arum esculentum</name>
    <dbReference type="NCBI Taxonomy" id="4460"/>
    <lineage>
        <taxon>Eukaryota</taxon>
        <taxon>Viridiplantae</taxon>
        <taxon>Streptophyta</taxon>
        <taxon>Embryophyta</taxon>
        <taxon>Tracheophyta</taxon>
        <taxon>Spermatophyta</taxon>
        <taxon>Magnoliopsida</taxon>
        <taxon>Liliopsida</taxon>
        <taxon>Araceae</taxon>
        <taxon>Aroideae</taxon>
        <taxon>Colocasieae</taxon>
        <taxon>Colocasia</taxon>
    </lineage>
</organism>
<evidence type="ECO:0000256" key="2">
    <source>
        <dbReference type="ARBA" id="ARBA00022737"/>
    </source>
</evidence>
<dbReference type="PANTHER" id="PTHR44472:SF1">
    <property type="entry name" value="DDB1 AND CUL4 ASSOCIATED FACTOR 4"/>
    <property type="match status" value="1"/>
</dbReference>
<evidence type="ECO:0000313" key="3">
    <source>
        <dbReference type="EMBL" id="MQM09527.1"/>
    </source>
</evidence>
<dbReference type="EMBL" id="NMUH01004403">
    <property type="protein sequence ID" value="MQM09527.1"/>
    <property type="molecule type" value="Genomic_DNA"/>
</dbReference>
<keyword evidence="4" id="KW-1185">Reference proteome</keyword>
<dbReference type="AlphaFoldDB" id="A0A843WNW8"/>
<accession>A0A843WNW8</accession>
<keyword evidence="1" id="KW-0853">WD repeat</keyword>